<dbReference type="EMBL" id="CACVBM020001156">
    <property type="protein sequence ID" value="CAA7035342.1"/>
    <property type="molecule type" value="Genomic_DNA"/>
</dbReference>
<evidence type="ECO:0000256" key="1">
    <source>
        <dbReference type="SAM" id="Phobius"/>
    </source>
</evidence>
<evidence type="ECO:0000313" key="3">
    <source>
        <dbReference type="Proteomes" id="UP000467841"/>
    </source>
</evidence>
<evidence type="ECO:0000313" key="2">
    <source>
        <dbReference type="EMBL" id="CAA7035342.1"/>
    </source>
</evidence>
<keyword evidence="3" id="KW-1185">Reference proteome</keyword>
<dbReference type="AlphaFoldDB" id="A0A6D2J5W7"/>
<keyword evidence="1" id="KW-1133">Transmembrane helix</keyword>
<comment type="caution">
    <text evidence="2">The sequence shown here is derived from an EMBL/GenBank/DDBJ whole genome shotgun (WGS) entry which is preliminary data.</text>
</comment>
<accession>A0A6D2J5W7</accession>
<keyword evidence="1" id="KW-0472">Membrane</keyword>
<reference evidence="2" key="1">
    <citation type="submission" date="2020-01" db="EMBL/GenBank/DDBJ databases">
        <authorList>
            <person name="Mishra B."/>
        </authorList>
    </citation>
    <scope>NUCLEOTIDE SEQUENCE [LARGE SCALE GENOMIC DNA]</scope>
</reference>
<feature type="transmembrane region" description="Helical" evidence="1">
    <location>
        <begin position="99"/>
        <end position="118"/>
    </location>
</feature>
<sequence length="162" mass="18065">MAASNMADKTKSRHRRANRLENSSLSLTNILCRKKRKGTSQTSMAKETPSRSRIDHFVKEVSIHSFKCSQTSPEAIKYQIYTTQLFFTPILARLIKKKFNLWIVISLIFAIATGDLGLTSSFGREPGGEEMIFARGSRADEDQHHYSLVGSALVADGIAVKT</sequence>
<protein>
    <submittedName>
        <fullName evidence="2">Uncharacterized protein</fullName>
    </submittedName>
</protein>
<name>A0A6D2J5W7_9BRAS</name>
<organism evidence="2 3">
    <name type="scientific">Microthlaspi erraticum</name>
    <dbReference type="NCBI Taxonomy" id="1685480"/>
    <lineage>
        <taxon>Eukaryota</taxon>
        <taxon>Viridiplantae</taxon>
        <taxon>Streptophyta</taxon>
        <taxon>Embryophyta</taxon>
        <taxon>Tracheophyta</taxon>
        <taxon>Spermatophyta</taxon>
        <taxon>Magnoliopsida</taxon>
        <taxon>eudicotyledons</taxon>
        <taxon>Gunneridae</taxon>
        <taxon>Pentapetalae</taxon>
        <taxon>rosids</taxon>
        <taxon>malvids</taxon>
        <taxon>Brassicales</taxon>
        <taxon>Brassicaceae</taxon>
        <taxon>Coluteocarpeae</taxon>
        <taxon>Microthlaspi</taxon>
    </lineage>
</organism>
<dbReference type="Proteomes" id="UP000467841">
    <property type="component" value="Unassembled WGS sequence"/>
</dbReference>
<gene>
    <name evidence="2" type="ORF">MERR_LOCUS22577</name>
</gene>
<dbReference type="OrthoDB" id="1049216at2759"/>
<keyword evidence="1" id="KW-0812">Transmembrane</keyword>
<proteinExistence type="predicted"/>